<gene>
    <name evidence="3" type="ORF">PPRIM_AZ9-3.1.T0800077</name>
</gene>
<evidence type="ECO:0000313" key="3">
    <source>
        <dbReference type="EMBL" id="CAD8088081.1"/>
    </source>
</evidence>
<dbReference type="Pfam" id="PF02493">
    <property type="entry name" value="MORN"/>
    <property type="match status" value="3"/>
</dbReference>
<proteinExistence type="predicted"/>
<reference evidence="3" key="1">
    <citation type="submission" date="2021-01" db="EMBL/GenBank/DDBJ databases">
        <authorList>
            <consortium name="Genoscope - CEA"/>
            <person name="William W."/>
        </authorList>
    </citation>
    <scope>NUCLEOTIDE SEQUENCE</scope>
</reference>
<keyword evidence="4" id="KW-1185">Reference proteome</keyword>
<evidence type="ECO:0000256" key="2">
    <source>
        <dbReference type="SAM" id="Coils"/>
    </source>
</evidence>
<dbReference type="PANTHER" id="PTHR43215">
    <property type="entry name" value="RADIAL SPOKE HEAD 1 HOMOLOG"/>
    <property type="match status" value="1"/>
</dbReference>
<keyword evidence="2" id="KW-0175">Coiled coil</keyword>
<dbReference type="AlphaFoldDB" id="A0A8S1NDT1"/>
<protein>
    <submittedName>
        <fullName evidence="3">Uncharacterized protein</fullName>
    </submittedName>
</protein>
<dbReference type="Proteomes" id="UP000688137">
    <property type="component" value="Unassembled WGS sequence"/>
</dbReference>
<dbReference type="SMART" id="SM00698">
    <property type="entry name" value="MORN"/>
    <property type="match status" value="3"/>
</dbReference>
<feature type="coiled-coil region" evidence="2">
    <location>
        <begin position="260"/>
        <end position="378"/>
    </location>
</feature>
<dbReference type="PANTHER" id="PTHR43215:SF14">
    <property type="entry name" value="RADIAL SPOKE HEAD 1 HOMOLOG"/>
    <property type="match status" value="1"/>
</dbReference>
<dbReference type="OMA" id="CENCIPD"/>
<name>A0A8S1NDT1_PARPR</name>
<sequence length="560" mass="65258">MQEQGMCCDGTRFFVGNTLKAPQVIFRKTVSIDVQSPEQKEQYFKESKLTVSFSSPPNSGCENCIPDEEVISYYIPEDNQSYTSYKQVRFSEPTDKTANITQQKYRRQRSIPIPEKVQEDLIGETSQLSPNLKGQMDFQDRQQGIQTTNVYQEIENQFNFNALSLQNSFCCKTISSYEQLDQVNQMADELVNIVKNYLNDIPFNQCNEKHFTFDEQEDEYRNRFILQQKVLKKALEHLNFKMNLTLCSPISRISATSPHFEDLHINVKDLQNKIEELTDQNDLLKDKLEIQESKLLDQYDQIKQLRIKILELELENSSIKDEYDKQQKSTKNLNEQINQQRNQLEEYVKTLQCQQLKIQQLEQIVEKQQKINKQTNQTLNINLNQFNKPGRRHTNSFHEVCSSPNGNKLVIVNSSTNSSQQSPKNLQLSNNHKIQLLDDTTYFGSILNDKKQGYGNLRKGDKKLYMGFWKDDNFNGFGHLNNENIEEGMIDVNNLDKIGNKWISYQGEFQDGLFHGYGIWTFSDNSRFHGMFQLGKANGRGTYYTNLNTITGIWKLNIKI</sequence>
<evidence type="ECO:0000313" key="4">
    <source>
        <dbReference type="Proteomes" id="UP000688137"/>
    </source>
</evidence>
<dbReference type="InterPro" id="IPR003409">
    <property type="entry name" value="MORN"/>
</dbReference>
<evidence type="ECO:0000256" key="1">
    <source>
        <dbReference type="ARBA" id="ARBA00022737"/>
    </source>
</evidence>
<organism evidence="3 4">
    <name type="scientific">Paramecium primaurelia</name>
    <dbReference type="NCBI Taxonomy" id="5886"/>
    <lineage>
        <taxon>Eukaryota</taxon>
        <taxon>Sar</taxon>
        <taxon>Alveolata</taxon>
        <taxon>Ciliophora</taxon>
        <taxon>Intramacronucleata</taxon>
        <taxon>Oligohymenophorea</taxon>
        <taxon>Peniculida</taxon>
        <taxon>Parameciidae</taxon>
        <taxon>Paramecium</taxon>
    </lineage>
</organism>
<dbReference type="GO" id="GO:0005829">
    <property type="term" value="C:cytosol"/>
    <property type="evidence" value="ECO:0007669"/>
    <property type="project" value="TreeGrafter"/>
</dbReference>
<comment type="caution">
    <text evidence="3">The sequence shown here is derived from an EMBL/GenBank/DDBJ whole genome shotgun (WGS) entry which is preliminary data.</text>
</comment>
<accession>A0A8S1NDT1</accession>
<dbReference type="EMBL" id="CAJJDM010000083">
    <property type="protein sequence ID" value="CAD8088081.1"/>
    <property type="molecule type" value="Genomic_DNA"/>
</dbReference>
<keyword evidence="1" id="KW-0677">Repeat</keyword>